<evidence type="ECO:0000256" key="2">
    <source>
        <dbReference type="ARBA" id="ARBA00022670"/>
    </source>
</evidence>
<comment type="cofactor">
    <cofactor evidence="1">
        <name>Zn(2+)</name>
        <dbReference type="ChEBI" id="CHEBI:29105"/>
    </cofactor>
</comment>
<dbReference type="EMBL" id="JACXAA010000001">
    <property type="protein sequence ID" value="MBD2751853.1"/>
    <property type="molecule type" value="Genomic_DNA"/>
</dbReference>
<keyword evidence="3" id="KW-0479">Metal-binding</keyword>
<comment type="caution">
    <text evidence="9">The sequence shown here is derived from an EMBL/GenBank/DDBJ whole genome shotgun (WGS) entry which is preliminary data.</text>
</comment>
<evidence type="ECO:0000259" key="8">
    <source>
        <dbReference type="Pfam" id="PF01435"/>
    </source>
</evidence>
<evidence type="ECO:0000256" key="6">
    <source>
        <dbReference type="ARBA" id="ARBA00023049"/>
    </source>
</evidence>
<organism evidence="9 10">
    <name type="scientific">Spirosoma validum</name>
    <dbReference type="NCBI Taxonomy" id="2771355"/>
    <lineage>
        <taxon>Bacteria</taxon>
        <taxon>Pseudomonadati</taxon>
        <taxon>Bacteroidota</taxon>
        <taxon>Cytophagia</taxon>
        <taxon>Cytophagales</taxon>
        <taxon>Cytophagaceae</taxon>
        <taxon>Spirosoma</taxon>
    </lineage>
</organism>
<dbReference type="RefSeq" id="WP_191037479.1">
    <property type="nucleotide sequence ID" value="NZ_JACXAA010000001.1"/>
</dbReference>
<feature type="domain" description="Peptidase M48" evidence="8">
    <location>
        <begin position="90"/>
        <end position="221"/>
    </location>
</feature>
<evidence type="ECO:0000256" key="1">
    <source>
        <dbReference type="ARBA" id="ARBA00001947"/>
    </source>
</evidence>
<dbReference type="InterPro" id="IPR001915">
    <property type="entry name" value="Peptidase_M48"/>
</dbReference>
<reference evidence="9" key="1">
    <citation type="submission" date="2020-09" db="EMBL/GenBank/DDBJ databases">
        <authorList>
            <person name="Kim M.K."/>
        </authorList>
    </citation>
    <scope>NUCLEOTIDE SEQUENCE</scope>
    <source>
        <strain evidence="9">BT704</strain>
    </source>
</reference>
<evidence type="ECO:0000256" key="5">
    <source>
        <dbReference type="ARBA" id="ARBA00022833"/>
    </source>
</evidence>
<keyword evidence="4" id="KW-0378">Hydrolase</keyword>
<keyword evidence="6 9" id="KW-0482">Metalloprotease</keyword>
<sequence length="486" mass="56015">MRIGKIAWLYGLFFLTINVSAQDCGCDRIAKESRERHLYSETRAQAIVDTFCRLFIHPAKVYPKPYACNRAIFAAICDATKEKYIFYDEPFLNRLLNQSKWGDRFVLAHEIAHHLLGHTERAYRLGPIQKQLNTTIDQTKYRTIDRSGTKKDYVITIPQRHLHELEADALGLWMIVNPQNKRKATQSDIQEIFRALPQLLSVYSNADEHTTTNSHPSLFIRRKLIERYWSKYENPDFVKRYAAIDDGENYKALEGDTEEFYAFQLINANAEQQAQLNDAERIIRDSLTRRSRFFVDILVGGMTQIPVLSRDGNVIAATNNRTLTGGLRLGVGPWYKPFRFETDLKVAGSTFTTQAVLADGLRTTEQFRTTYLYIQPRYVYSRINRLAKYAYRAGGLMATLGASVSLPLRYEYTNYVAANYKAVPQNTGITGVVGLGYGLSNWRNSNGHFRLWLLYQPQPLRLATEPSENVSAWLHTFSLDFSFRFW</sequence>
<keyword evidence="5" id="KW-0862">Zinc</keyword>
<keyword evidence="2" id="KW-0645">Protease</keyword>
<dbReference type="AlphaFoldDB" id="A0A927GBP9"/>
<evidence type="ECO:0000256" key="7">
    <source>
        <dbReference type="SAM" id="SignalP"/>
    </source>
</evidence>
<feature type="signal peptide" evidence="7">
    <location>
        <begin position="1"/>
        <end position="21"/>
    </location>
</feature>
<keyword evidence="7" id="KW-0732">Signal</keyword>
<evidence type="ECO:0000256" key="4">
    <source>
        <dbReference type="ARBA" id="ARBA00022801"/>
    </source>
</evidence>
<evidence type="ECO:0000313" key="9">
    <source>
        <dbReference type="EMBL" id="MBD2751853.1"/>
    </source>
</evidence>
<feature type="chain" id="PRO_5037518285" evidence="7">
    <location>
        <begin position="22"/>
        <end position="486"/>
    </location>
</feature>
<name>A0A927GBP9_9BACT</name>
<dbReference type="Pfam" id="PF01435">
    <property type="entry name" value="Peptidase_M48"/>
    <property type="match status" value="1"/>
</dbReference>
<keyword evidence="10" id="KW-1185">Reference proteome</keyword>
<evidence type="ECO:0000313" key="10">
    <source>
        <dbReference type="Proteomes" id="UP000653797"/>
    </source>
</evidence>
<accession>A0A927GBP9</accession>
<dbReference type="GO" id="GO:0046872">
    <property type="term" value="F:metal ion binding"/>
    <property type="evidence" value="ECO:0007669"/>
    <property type="project" value="UniProtKB-KW"/>
</dbReference>
<gene>
    <name evidence="9" type="ORF">IC230_03045</name>
</gene>
<evidence type="ECO:0000256" key="3">
    <source>
        <dbReference type="ARBA" id="ARBA00022723"/>
    </source>
</evidence>
<proteinExistence type="predicted"/>
<protein>
    <submittedName>
        <fullName evidence="9">M48 family metalloprotease</fullName>
    </submittedName>
</protein>
<dbReference type="GO" id="GO:0006508">
    <property type="term" value="P:proteolysis"/>
    <property type="evidence" value="ECO:0007669"/>
    <property type="project" value="UniProtKB-KW"/>
</dbReference>
<dbReference type="Proteomes" id="UP000653797">
    <property type="component" value="Unassembled WGS sequence"/>
</dbReference>
<dbReference type="GO" id="GO:0004222">
    <property type="term" value="F:metalloendopeptidase activity"/>
    <property type="evidence" value="ECO:0007669"/>
    <property type="project" value="InterPro"/>
</dbReference>